<proteinExistence type="inferred from homology"/>
<dbReference type="Gene3D" id="6.10.20.100">
    <property type="match status" value="1"/>
</dbReference>
<dbReference type="GO" id="GO:0051539">
    <property type="term" value="F:4 iron, 4 sulfur cluster binding"/>
    <property type="evidence" value="ECO:0007669"/>
    <property type="project" value="TreeGrafter"/>
</dbReference>
<comment type="similarity">
    <text evidence="1">Belongs to the HypD family.</text>
</comment>
<protein>
    <submittedName>
        <fullName evidence="4">[NiFe] hydrogenase metallocenter assembly protein HypD</fullName>
    </submittedName>
</protein>
<dbReference type="GO" id="GO:0070025">
    <property type="term" value="F:carbon monoxide binding"/>
    <property type="evidence" value="ECO:0007669"/>
    <property type="project" value="TreeGrafter"/>
</dbReference>
<dbReference type="Gene3D" id="3.40.50.11750">
    <property type="entry name" value="HypD, alpha/beta domain 1"/>
    <property type="match status" value="2"/>
</dbReference>
<evidence type="ECO:0000256" key="2">
    <source>
        <dbReference type="ARBA" id="ARBA00022723"/>
    </source>
</evidence>
<dbReference type="InterPro" id="IPR042244">
    <property type="entry name" value="HypD_2_sf"/>
</dbReference>
<dbReference type="PIRSF" id="PIRSF005622">
    <property type="entry name" value="Hydrgn_mat_hypD"/>
    <property type="match status" value="1"/>
</dbReference>
<accession>A0A3B0VU23</accession>
<organism evidence="4">
    <name type="scientific">hydrothermal vent metagenome</name>
    <dbReference type="NCBI Taxonomy" id="652676"/>
    <lineage>
        <taxon>unclassified sequences</taxon>
        <taxon>metagenomes</taxon>
        <taxon>ecological metagenomes</taxon>
    </lineage>
</organism>
<dbReference type="GO" id="GO:0005506">
    <property type="term" value="F:iron ion binding"/>
    <property type="evidence" value="ECO:0007669"/>
    <property type="project" value="TreeGrafter"/>
</dbReference>
<dbReference type="InterPro" id="IPR042243">
    <property type="entry name" value="HypD_1"/>
</dbReference>
<dbReference type="PANTHER" id="PTHR30149:SF0">
    <property type="entry name" value="HYDROGENASE MATURATION FACTOR HYPD"/>
    <property type="match status" value="1"/>
</dbReference>
<sequence length="363" mass="39015">MNSGESPLSRLNNGDLCASLVEEISRRLNRPVRIMEVCGSHTMAIFRHGLRALLPQGLTLVSGPGCPVCVTSPGQIDSFIELARRPDVILTTFGDLYRVPGSGGSLTQAAAQGAAIKIVYSPMEALTLARKQADKMVVFAGIGFETTTPTVAATIMAAAREDVNNFTVLSAHKLMPPALKALFQEDLTVDGLLCPGHVSAIIGTRPYEPLTAEFHLPCVVAGFEAEDILQALLMLVRQNEKGKAVVENAYSRVVNPEGNPQALSIMNQVFSPEDCQWRGLGQIPVSGLRIRPQYDKFNAAVRFGIKIKDIAEPPGCLCGEVLKGMTSPSLCPLFAKRCTPMRPVGPCMVSSEGTCAAFYKFQP</sequence>
<keyword evidence="3" id="KW-0408">Iron</keyword>
<evidence type="ECO:0000256" key="1">
    <source>
        <dbReference type="ARBA" id="ARBA00007888"/>
    </source>
</evidence>
<evidence type="ECO:0000256" key="3">
    <source>
        <dbReference type="ARBA" id="ARBA00023004"/>
    </source>
</evidence>
<gene>
    <name evidence="4" type="ORF">MNBD_DELTA03-474</name>
</gene>
<dbReference type="PANTHER" id="PTHR30149">
    <property type="entry name" value="HYDROGENASE PROTEIN ASSEMBLY PROTEIN HYPD"/>
    <property type="match status" value="1"/>
</dbReference>
<dbReference type="InterPro" id="IPR002780">
    <property type="entry name" value="Hyd_form_HypD"/>
</dbReference>
<dbReference type="NCBIfam" id="TIGR00075">
    <property type="entry name" value="hypD"/>
    <property type="match status" value="1"/>
</dbReference>
<dbReference type="Pfam" id="PF01924">
    <property type="entry name" value="HypD"/>
    <property type="match status" value="1"/>
</dbReference>
<name>A0A3B0VU23_9ZZZZ</name>
<dbReference type="EMBL" id="UOEX01000454">
    <property type="protein sequence ID" value="VAW42562.1"/>
    <property type="molecule type" value="Genomic_DNA"/>
</dbReference>
<reference evidence="4" key="1">
    <citation type="submission" date="2018-06" db="EMBL/GenBank/DDBJ databases">
        <authorList>
            <person name="Zhirakovskaya E."/>
        </authorList>
    </citation>
    <scope>NUCLEOTIDE SEQUENCE</scope>
</reference>
<keyword evidence="2" id="KW-0479">Metal-binding</keyword>
<dbReference type="AlphaFoldDB" id="A0A3B0VU23"/>
<evidence type="ECO:0000313" key="4">
    <source>
        <dbReference type="EMBL" id="VAW42562.1"/>
    </source>
</evidence>
<dbReference type="GO" id="GO:0051604">
    <property type="term" value="P:protein maturation"/>
    <property type="evidence" value="ECO:0007669"/>
    <property type="project" value="TreeGrafter"/>
</dbReference>